<reference evidence="6" key="2">
    <citation type="submission" date="2018-10" db="UniProtKB">
        <authorList>
            <consortium name="EnsemblPlants"/>
        </authorList>
    </citation>
    <scope>IDENTIFICATION</scope>
</reference>
<feature type="region of interest" description="Disordered" evidence="4">
    <location>
        <begin position="17"/>
        <end position="57"/>
    </location>
</feature>
<evidence type="ECO:0000256" key="4">
    <source>
        <dbReference type="SAM" id="MobiDB-lite"/>
    </source>
</evidence>
<evidence type="ECO:0000313" key="6">
    <source>
        <dbReference type="EnsemblPlants" id="TraesCS2D02G194100.1.cds1"/>
    </source>
</evidence>
<dbReference type="SMR" id="A0A3B6DAH1"/>
<evidence type="ECO:0000313" key="7">
    <source>
        <dbReference type="Proteomes" id="UP000019116"/>
    </source>
</evidence>
<dbReference type="NCBIfam" id="TIGR00756">
    <property type="entry name" value="PPR"/>
    <property type="match status" value="5"/>
</dbReference>
<dbReference type="OrthoDB" id="185373at2759"/>
<keyword evidence="1" id="KW-0677">Repeat</keyword>
<dbReference type="Gene3D" id="1.25.40.10">
    <property type="entry name" value="Tetratricopeptide repeat domain"/>
    <property type="match status" value="5"/>
</dbReference>
<evidence type="ECO:0000256" key="1">
    <source>
        <dbReference type="ARBA" id="ARBA00022737"/>
    </source>
</evidence>
<dbReference type="InterPro" id="IPR046848">
    <property type="entry name" value="E_motif"/>
</dbReference>
<evidence type="ECO:0000259" key="5">
    <source>
        <dbReference type="Pfam" id="PF14432"/>
    </source>
</evidence>
<dbReference type="FunFam" id="1.25.40.10:FF:000677">
    <property type="entry name" value="Pentatricopeptide repeat-containing protein"/>
    <property type="match status" value="1"/>
</dbReference>
<dbReference type="Pfam" id="PF14432">
    <property type="entry name" value="DYW_deaminase"/>
    <property type="match status" value="1"/>
</dbReference>
<dbReference type="PROSITE" id="PS51375">
    <property type="entry name" value="PPR"/>
    <property type="match status" value="4"/>
</dbReference>
<dbReference type="Gramene" id="TraesKAR2D01G0105980.1">
    <property type="protein sequence ID" value="cds.TraesKAR2D01G0105980.1"/>
    <property type="gene ID" value="TraesKAR2D01G0105980"/>
</dbReference>
<dbReference type="Proteomes" id="UP000019116">
    <property type="component" value="Chromosome 2D"/>
</dbReference>
<accession>A0A3B6DAH1</accession>
<dbReference type="STRING" id="4565.A0A3B6DAH1"/>
<evidence type="ECO:0000256" key="2">
    <source>
        <dbReference type="ARBA" id="ARBA00022946"/>
    </source>
</evidence>
<dbReference type="InterPro" id="IPR002885">
    <property type="entry name" value="PPR_rpt"/>
</dbReference>
<dbReference type="FunFam" id="1.25.40.10:FF:001051">
    <property type="entry name" value="Pentatricopeptide repeat-containing protein"/>
    <property type="match status" value="1"/>
</dbReference>
<evidence type="ECO:0000256" key="3">
    <source>
        <dbReference type="PROSITE-ProRule" id="PRU00708"/>
    </source>
</evidence>
<dbReference type="GO" id="GO:0009451">
    <property type="term" value="P:RNA modification"/>
    <property type="evidence" value="ECO:0007669"/>
    <property type="project" value="InterPro"/>
</dbReference>
<dbReference type="PANTHER" id="PTHR47926:SF541">
    <property type="entry name" value="DYW DOMAIN-CONTAINING PROTEIN"/>
    <property type="match status" value="1"/>
</dbReference>
<name>A0A3B6DAH1_WHEAT</name>
<dbReference type="GO" id="GO:0003723">
    <property type="term" value="F:RNA binding"/>
    <property type="evidence" value="ECO:0007669"/>
    <property type="project" value="InterPro"/>
</dbReference>
<proteinExistence type="predicted"/>
<dbReference type="AlphaFoldDB" id="A0A3B6DAH1"/>
<feature type="repeat" description="PPR" evidence="3">
    <location>
        <begin position="448"/>
        <end position="482"/>
    </location>
</feature>
<feature type="repeat" description="PPR" evidence="3">
    <location>
        <begin position="312"/>
        <end position="346"/>
    </location>
</feature>
<dbReference type="Pfam" id="PF01535">
    <property type="entry name" value="PPR"/>
    <property type="match status" value="5"/>
</dbReference>
<dbReference type="PANTHER" id="PTHR47926">
    <property type="entry name" value="PENTATRICOPEPTIDE REPEAT-CONTAINING PROTEIN"/>
    <property type="match status" value="1"/>
</dbReference>
<sequence length="856" mass="94024">MNILQSSERLFFFETKSSERLSPKQDPVGRGTSPFEPWAAARAPKPPKQRRRAMPPPPLHAVASLPYQCSVLLRQLAACHSPVPASPRSFLRALRRLHARLITAELLHKPSHPHLTLRLLHLYTLSPDLATPAILFRSDPGPIAATSLVSAYAVAGRLPDAASFFDSVPLPRRDTVLHNAMISAFARASLAAPAVSVFRSLHASDSLRPDDYSFTALLSAVGHMHNLAASHCTQLHGAVLKLGAGAVLSVSNALIALYMKCDAPEVSGNARKVLDEMPVKDELSWTTIVVGYVRKGDVHAARSAFEEVDAEFDVVWNAMISGYVQSGMCAEAFELFRRMVSKRIPPDEFTFTSVLSACANAGFFLHGKSVHGQFIRLQPNFVPEAALPVNNALVTLYSKSGKISVAARIFDSMTLKDVVSWNTILSGYIESGCLDNAARVFKEMPYKSELSWMVMVSGYVHGGLAEDALKLFNQMRSEDIKPCDYTYAGAVAACGELGALKHGMQLHAHIVRCGFEASNSAGNALLTMYGKCGAVKDARLVFLVMPNVDSVSWNAMIAALGQHGHGREALDLFDQMVAKGIYPDRISFLTILTACNHAGLVDEGFQYFESMKRDFGISPGEDHYARLIDLHGRAGRVGEAMDLIKTMPFEPTPAIWEAILSGCRINGDTELGAYAADQLFEMIPQHDGTYILLSNTYSAAGRWVDAARVRKLMRDRGVKKEPGCSWIEVGNKVHVFVVGDTKHPEAHEVYKFLEMIGAKMRKLGYVPDTKFVLQDMASHQKEYVLFAHSEKLAVSFGLLKLPLGATVTVLKNLRICGDCHTAMMFMSLAVGREIVVRDVKRFHHFKDGECSCGNYW</sequence>
<dbReference type="InterPro" id="IPR032867">
    <property type="entry name" value="DYW_dom"/>
</dbReference>
<dbReference type="Pfam" id="PF20431">
    <property type="entry name" value="E_motif"/>
    <property type="match status" value="1"/>
</dbReference>
<dbReference type="Gramene" id="TraesCS2D03G0404600.1">
    <property type="protein sequence ID" value="TraesCS2D03G0404600.1.CDS1"/>
    <property type="gene ID" value="TraesCS2D03G0404600"/>
</dbReference>
<dbReference type="Pfam" id="PF13041">
    <property type="entry name" value="PPR_2"/>
    <property type="match status" value="2"/>
</dbReference>
<dbReference type="GO" id="GO:0008270">
    <property type="term" value="F:zinc ion binding"/>
    <property type="evidence" value="ECO:0007669"/>
    <property type="project" value="InterPro"/>
</dbReference>
<dbReference type="InterPro" id="IPR046960">
    <property type="entry name" value="PPR_At4g14850-like_plant"/>
</dbReference>
<keyword evidence="7" id="KW-1185">Reference proteome</keyword>
<feature type="repeat" description="PPR" evidence="3">
    <location>
        <begin position="549"/>
        <end position="583"/>
    </location>
</feature>
<protein>
    <recommendedName>
        <fullName evidence="5">DYW domain-containing protein</fullName>
    </recommendedName>
</protein>
<organism evidence="6">
    <name type="scientific">Triticum aestivum</name>
    <name type="common">Wheat</name>
    <dbReference type="NCBI Taxonomy" id="4565"/>
    <lineage>
        <taxon>Eukaryota</taxon>
        <taxon>Viridiplantae</taxon>
        <taxon>Streptophyta</taxon>
        <taxon>Embryophyta</taxon>
        <taxon>Tracheophyta</taxon>
        <taxon>Spermatophyta</taxon>
        <taxon>Magnoliopsida</taxon>
        <taxon>Liliopsida</taxon>
        <taxon>Poales</taxon>
        <taxon>Poaceae</taxon>
        <taxon>BOP clade</taxon>
        <taxon>Pooideae</taxon>
        <taxon>Triticodae</taxon>
        <taxon>Triticeae</taxon>
        <taxon>Triticinae</taxon>
        <taxon>Triticum</taxon>
    </lineage>
</organism>
<dbReference type="InterPro" id="IPR011990">
    <property type="entry name" value="TPR-like_helical_dom_sf"/>
</dbReference>
<dbReference type="OMA" id="CAWNATI"/>
<keyword evidence="2" id="KW-0809">Transit peptide</keyword>
<dbReference type="Gramene" id="TraesCS2D02G194100.1">
    <property type="protein sequence ID" value="TraesCS2D02G194100.1.cds1"/>
    <property type="gene ID" value="TraesCS2D02G194100"/>
</dbReference>
<feature type="domain" description="DYW" evidence="5">
    <location>
        <begin position="764"/>
        <end position="856"/>
    </location>
</feature>
<dbReference type="FunFam" id="1.25.40.10:FF:000566">
    <property type="entry name" value="Pentatricopeptide repeat-containing protein"/>
    <property type="match status" value="1"/>
</dbReference>
<dbReference type="EnsemblPlants" id="TraesCS2D02G194100.1">
    <property type="protein sequence ID" value="TraesCS2D02G194100.1.cds1"/>
    <property type="gene ID" value="TraesCS2D02G194100"/>
</dbReference>
<feature type="repeat" description="PPR" evidence="3">
    <location>
        <begin position="417"/>
        <end position="447"/>
    </location>
</feature>
<reference evidence="6" key="1">
    <citation type="submission" date="2018-08" db="EMBL/GenBank/DDBJ databases">
        <authorList>
            <person name="Rossello M."/>
        </authorList>
    </citation>
    <scope>NUCLEOTIDE SEQUENCE [LARGE SCALE GENOMIC DNA]</scope>
    <source>
        <strain evidence="6">cv. Chinese Spring</strain>
    </source>
</reference>